<comment type="catalytic activity">
    <reaction evidence="1 10 11">
        <text>D-ribulose 5-phosphate = D-xylulose 5-phosphate</text>
        <dbReference type="Rhea" id="RHEA:13677"/>
        <dbReference type="ChEBI" id="CHEBI:57737"/>
        <dbReference type="ChEBI" id="CHEBI:58121"/>
        <dbReference type="EC" id="5.1.3.1"/>
    </reaction>
</comment>
<evidence type="ECO:0000256" key="6">
    <source>
        <dbReference type="ARBA" id="ARBA00009541"/>
    </source>
</evidence>
<comment type="cofactor">
    <cofactor evidence="2">
        <name>Mn(2+)</name>
        <dbReference type="ChEBI" id="CHEBI:29035"/>
    </cofactor>
</comment>
<feature type="region of interest" description="Disordered" evidence="15">
    <location>
        <begin position="1"/>
        <end position="25"/>
    </location>
</feature>
<evidence type="ECO:0000256" key="3">
    <source>
        <dbReference type="ARBA" id="ARBA00001941"/>
    </source>
</evidence>
<keyword evidence="13" id="KW-0170">Cobalt</keyword>
<feature type="binding site" evidence="10 14">
    <location>
        <position position="103"/>
    </location>
    <ligand>
        <name>substrate</name>
    </ligand>
</feature>
<feature type="binding site" evidence="10 13">
    <location>
        <position position="213"/>
    </location>
    <ligand>
        <name>a divalent metal cation</name>
        <dbReference type="ChEBI" id="CHEBI:60240"/>
    </ligand>
</feature>
<dbReference type="Pfam" id="PF00834">
    <property type="entry name" value="Ribul_P_3_epim"/>
    <property type="match status" value="1"/>
</dbReference>
<keyword evidence="13" id="KW-0862">Zinc</keyword>
<dbReference type="GO" id="GO:0005737">
    <property type="term" value="C:cytoplasm"/>
    <property type="evidence" value="ECO:0007669"/>
    <property type="project" value="UniProtKB-ARBA"/>
</dbReference>
<dbReference type="EC" id="5.1.3.1" evidence="7 10"/>
<protein>
    <recommendedName>
        <fullName evidence="7 10">Ribulose-phosphate 3-epimerase</fullName>
        <ecNumber evidence="7 10">5.1.3.1</ecNumber>
    </recommendedName>
</protein>
<evidence type="ECO:0000313" key="17">
    <source>
        <dbReference type="Proteomes" id="UP000247696"/>
    </source>
</evidence>
<evidence type="ECO:0000256" key="12">
    <source>
        <dbReference type="PIRSR" id="PIRSR001461-1"/>
    </source>
</evidence>
<dbReference type="PROSITE" id="PS01085">
    <property type="entry name" value="RIBUL_P_3_EPIMER_1"/>
    <property type="match status" value="1"/>
</dbReference>
<evidence type="ECO:0000256" key="5">
    <source>
        <dbReference type="ARBA" id="ARBA00001954"/>
    </source>
</evidence>
<dbReference type="FunFam" id="3.20.20.70:FF:000004">
    <property type="entry name" value="Ribulose-phosphate 3-epimerase"/>
    <property type="match status" value="1"/>
</dbReference>
<sequence length="260" mass="27341">MTETMWTGRGAQETAGDRRAAAVRRPGRVRRRTKITCMNRQTLVAPSILAADFSDLAGSVAQVPGADWLHIDIMDNHFVPNLSFGLPVAEAVRTHTDLFTDVHLMIENPQRWAPLYAAFDSVTFHLEAVEDVAAATALADELHRAGTRAGVSVKPGTPVEPLLDSLASFDVVLVMSVEPGFGGQAFMPEVLGKVRALRSRIDAGSLSTLVEIDGGISVETAAAAGAAGVDVLVAGSSVFGSDDPQAAVDAIRASAAEARQ</sequence>
<dbReference type="PIRSF" id="PIRSF001461">
    <property type="entry name" value="RPE"/>
    <property type="match status" value="1"/>
</dbReference>
<gene>
    <name evidence="10 16" type="primary">rpe</name>
    <name evidence="16" type="ORF">Csp1_13640</name>
</gene>
<comment type="similarity">
    <text evidence="6 10 11">Belongs to the ribulose-phosphate 3-epimerase family.</text>
</comment>
<proteinExistence type="inferred from homology"/>
<keyword evidence="9 10" id="KW-0413">Isomerase</keyword>
<dbReference type="NCBIfam" id="TIGR01163">
    <property type="entry name" value="rpe"/>
    <property type="match status" value="1"/>
</dbReference>
<feature type="binding site" evidence="10">
    <location>
        <begin position="213"/>
        <end position="215"/>
    </location>
    <ligand>
        <name>substrate</name>
    </ligand>
</feature>
<dbReference type="KEGG" id="cpre:Csp1_13640"/>
<feature type="active site" description="Proton acceptor" evidence="10 12">
    <location>
        <position position="72"/>
    </location>
</feature>
<dbReference type="InterPro" id="IPR011060">
    <property type="entry name" value="RibuloseP-bd_barrel"/>
</dbReference>
<evidence type="ECO:0000256" key="13">
    <source>
        <dbReference type="PIRSR" id="PIRSR001461-2"/>
    </source>
</evidence>
<dbReference type="GO" id="GO:0019323">
    <property type="term" value="P:pentose catabolic process"/>
    <property type="evidence" value="ECO:0007669"/>
    <property type="project" value="UniProtKB-UniRule"/>
</dbReference>
<dbReference type="EMBL" id="CP024988">
    <property type="protein sequence ID" value="AWT26156.1"/>
    <property type="molecule type" value="Genomic_DNA"/>
</dbReference>
<dbReference type="InterPro" id="IPR013785">
    <property type="entry name" value="Aldolase_TIM"/>
</dbReference>
<comment type="cofactor">
    <cofactor evidence="5">
        <name>Fe(2+)</name>
        <dbReference type="ChEBI" id="CHEBI:29033"/>
    </cofactor>
</comment>
<evidence type="ECO:0000256" key="2">
    <source>
        <dbReference type="ARBA" id="ARBA00001936"/>
    </source>
</evidence>
<feature type="binding site" evidence="10 14">
    <location>
        <begin position="235"/>
        <end position="236"/>
    </location>
    <ligand>
        <name>substrate</name>
    </ligand>
</feature>
<feature type="binding site" evidence="10 13">
    <location>
        <position position="103"/>
    </location>
    <ligand>
        <name>a divalent metal cation</name>
        <dbReference type="ChEBI" id="CHEBI:60240"/>
    </ligand>
</feature>
<feature type="binding site" evidence="14">
    <location>
        <position position="215"/>
    </location>
    <ligand>
        <name>substrate</name>
    </ligand>
</feature>
<keyword evidence="10 11" id="KW-0119">Carbohydrate metabolism</keyword>
<name>A0A2Z3YNY3_9CORY</name>
<keyword evidence="17" id="KW-1185">Reference proteome</keyword>
<dbReference type="InterPro" id="IPR000056">
    <property type="entry name" value="Ribul_P_3_epim-like"/>
</dbReference>
<feature type="binding site" evidence="10 14">
    <location>
        <begin position="180"/>
        <end position="183"/>
    </location>
    <ligand>
        <name>substrate</name>
    </ligand>
</feature>
<evidence type="ECO:0000256" key="9">
    <source>
        <dbReference type="ARBA" id="ARBA00023235"/>
    </source>
</evidence>
<accession>A0A2Z3YNY3</accession>
<dbReference type="PANTHER" id="PTHR11749">
    <property type="entry name" value="RIBULOSE-5-PHOSPHATE-3-EPIMERASE"/>
    <property type="match status" value="1"/>
</dbReference>
<dbReference type="HAMAP" id="MF_02227">
    <property type="entry name" value="RPE"/>
    <property type="match status" value="1"/>
</dbReference>
<dbReference type="SUPFAM" id="SSF51366">
    <property type="entry name" value="Ribulose-phoshate binding barrel"/>
    <property type="match status" value="1"/>
</dbReference>
<dbReference type="Proteomes" id="UP000247696">
    <property type="component" value="Chromosome"/>
</dbReference>
<evidence type="ECO:0000313" key="16">
    <source>
        <dbReference type="EMBL" id="AWT26156.1"/>
    </source>
</evidence>
<feature type="binding site" evidence="10 14">
    <location>
        <position position="47"/>
    </location>
    <ligand>
        <name>substrate</name>
    </ligand>
</feature>
<comment type="cofactor">
    <cofactor evidence="3">
        <name>Co(2+)</name>
        <dbReference type="ChEBI" id="CHEBI:48828"/>
    </cofactor>
</comment>
<feature type="binding site" evidence="10 13">
    <location>
        <position position="70"/>
    </location>
    <ligand>
        <name>a divalent metal cation</name>
        <dbReference type="ChEBI" id="CHEBI:60240"/>
    </ligand>
</feature>
<evidence type="ECO:0000256" key="14">
    <source>
        <dbReference type="PIRSR" id="PIRSR001461-3"/>
    </source>
</evidence>
<dbReference type="NCBIfam" id="NF004076">
    <property type="entry name" value="PRK05581.1-4"/>
    <property type="match status" value="1"/>
</dbReference>
<feature type="binding site" evidence="10 13">
    <location>
        <position position="72"/>
    </location>
    <ligand>
        <name>a divalent metal cation</name>
        <dbReference type="ChEBI" id="CHEBI:60240"/>
    </ligand>
</feature>
<organism evidence="16 17">
    <name type="scientific">Corynebacterium provencense</name>
    <dbReference type="NCBI Taxonomy" id="1737425"/>
    <lineage>
        <taxon>Bacteria</taxon>
        <taxon>Bacillati</taxon>
        <taxon>Actinomycetota</taxon>
        <taxon>Actinomycetes</taxon>
        <taxon>Mycobacteriales</taxon>
        <taxon>Corynebacteriaceae</taxon>
        <taxon>Corynebacterium</taxon>
    </lineage>
</organism>
<evidence type="ECO:0000256" key="7">
    <source>
        <dbReference type="ARBA" id="ARBA00013188"/>
    </source>
</evidence>
<dbReference type="GO" id="GO:0004750">
    <property type="term" value="F:D-ribulose-phosphate 3-epimerase activity"/>
    <property type="evidence" value="ECO:0007669"/>
    <property type="project" value="UniProtKB-UniRule"/>
</dbReference>
<comment type="function">
    <text evidence="10">Catalyzes the reversible epimerization of D-ribulose 5-phosphate to D-xylulose 5-phosphate.</text>
</comment>
<evidence type="ECO:0000256" key="4">
    <source>
        <dbReference type="ARBA" id="ARBA00001947"/>
    </source>
</evidence>
<comment type="cofactor">
    <cofactor evidence="4">
        <name>Zn(2+)</name>
        <dbReference type="ChEBI" id="CHEBI:29105"/>
    </cofactor>
</comment>
<dbReference type="InterPro" id="IPR026019">
    <property type="entry name" value="Ribul_P_3_epim"/>
</dbReference>
<dbReference type="GO" id="GO:0046872">
    <property type="term" value="F:metal ion binding"/>
    <property type="evidence" value="ECO:0007669"/>
    <property type="project" value="UniProtKB-UniRule"/>
</dbReference>
<evidence type="ECO:0000256" key="1">
    <source>
        <dbReference type="ARBA" id="ARBA00001782"/>
    </source>
</evidence>
<evidence type="ECO:0000256" key="8">
    <source>
        <dbReference type="ARBA" id="ARBA00022723"/>
    </source>
</evidence>
<evidence type="ECO:0000256" key="15">
    <source>
        <dbReference type="SAM" id="MobiDB-lite"/>
    </source>
</evidence>
<reference evidence="17" key="1">
    <citation type="submission" date="2017-11" db="EMBL/GenBank/DDBJ databases">
        <title>Otitis media/interna in a cat caused by the recently described species Corynebacterium provencense.</title>
        <authorList>
            <person name="Kittl S."/>
            <person name="Brodard I."/>
            <person name="Rychener L."/>
            <person name="Jores J."/>
            <person name="Roosje P."/>
            <person name="Gobeli Brawand S."/>
        </authorList>
    </citation>
    <scope>NUCLEOTIDE SEQUENCE [LARGE SCALE GENOMIC DNA]</scope>
    <source>
        <strain evidence="17">17KM38</strain>
    </source>
</reference>
<keyword evidence="8 10" id="KW-0479">Metal-binding</keyword>
<dbReference type="Gene3D" id="3.20.20.70">
    <property type="entry name" value="Aldolase class I"/>
    <property type="match status" value="1"/>
</dbReference>
<dbReference type="CDD" id="cd00429">
    <property type="entry name" value="RPE"/>
    <property type="match status" value="1"/>
</dbReference>
<dbReference type="STRING" id="1737425.GCA_900049755_02468"/>
<evidence type="ECO:0000256" key="11">
    <source>
        <dbReference type="PIRNR" id="PIRNR001461"/>
    </source>
</evidence>
<comment type="cofactor">
    <cofactor evidence="10 13">
        <name>a divalent metal cation</name>
        <dbReference type="ChEBI" id="CHEBI:60240"/>
    </cofactor>
    <text evidence="10 13">Binds 1 divalent metal cation per subunit.</text>
</comment>
<feature type="active site" description="Proton donor" evidence="10 12">
    <location>
        <position position="213"/>
    </location>
</feature>
<comment type="pathway">
    <text evidence="10">Carbohydrate degradation.</text>
</comment>
<dbReference type="AlphaFoldDB" id="A0A2Z3YNY3"/>
<evidence type="ECO:0000256" key="10">
    <source>
        <dbReference type="HAMAP-Rule" id="MF_02227"/>
    </source>
</evidence>
<dbReference type="PROSITE" id="PS01086">
    <property type="entry name" value="RIBUL_P_3_EPIMER_2"/>
    <property type="match status" value="1"/>
</dbReference>
<dbReference type="GO" id="GO:0006098">
    <property type="term" value="P:pentose-phosphate shunt"/>
    <property type="evidence" value="ECO:0007669"/>
    <property type="project" value="UniProtKB-UniRule"/>
</dbReference>
<keyword evidence="13" id="KW-0464">Manganese</keyword>